<evidence type="ECO:0000256" key="3">
    <source>
        <dbReference type="ARBA" id="ARBA00005150"/>
    </source>
</evidence>
<evidence type="ECO:0000256" key="14">
    <source>
        <dbReference type="ARBA" id="ARBA00022909"/>
    </source>
</evidence>
<keyword evidence="12 18" id="KW-0067">ATP-binding</keyword>
<keyword evidence="14" id="KW-0289">Folate biosynthesis</keyword>
<evidence type="ECO:0000256" key="16">
    <source>
        <dbReference type="ARBA" id="ARBA00047493"/>
    </source>
</evidence>
<dbReference type="GO" id="GO:0046656">
    <property type="term" value="P:folic acid biosynthetic process"/>
    <property type="evidence" value="ECO:0007669"/>
    <property type="project" value="UniProtKB-KW"/>
</dbReference>
<dbReference type="GO" id="GO:0004326">
    <property type="term" value="F:tetrahydrofolylpolyglutamate synthase activity"/>
    <property type="evidence" value="ECO:0007669"/>
    <property type="project" value="UniProtKB-EC"/>
</dbReference>
<comment type="cofactor">
    <cofactor evidence="1">
        <name>Mg(2+)</name>
        <dbReference type="ChEBI" id="CHEBI:18420"/>
    </cofactor>
</comment>
<comment type="similarity">
    <text evidence="4 18">Belongs to the folylpolyglutamate synthase family.</text>
</comment>
<accession>A0A0R1LWH1</accession>
<dbReference type="NCBIfam" id="TIGR01499">
    <property type="entry name" value="folC"/>
    <property type="match status" value="1"/>
</dbReference>
<evidence type="ECO:0000256" key="12">
    <source>
        <dbReference type="ARBA" id="ARBA00022840"/>
    </source>
</evidence>
<dbReference type="Pfam" id="PF02875">
    <property type="entry name" value="Mur_ligase_C"/>
    <property type="match status" value="1"/>
</dbReference>
<dbReference type="GO" id="GO:0005737">
    <property type="term" value="C:cytoplasm"/>
    <property type="evidence" value="ECO:0007669"/>
    <property type="project" value="TreeGrafter"/>
</dbReference>
<keyword evidence="9 18" id="KW-0436">Ligase</keyword>
<evidence type="ECO:0000256" key="5">
    <source>
        <dbReference type="ARBA" id="ARBA00011245"/>
    </source>
</evidence>
<dbReference type="InterPro" id="IPR036565">
    <property type="entry name" value="Mur-like_cat_sf"/>
</dbReference>
<dbReference type="SUPFAM" id="SSF53244">
    <property type="entry name" value="MurD-like peptide ligases, peptide-binding domain"/>
    <property type="match status" value="1"/>
</dbReference>
<gene>
    <name evidence="21" type="ORF">FC81_GL000470</name>
</gene>
<evidence type="ECO:0000256" key="15">
    <source>
        <dbReference type="ARBA" id="ARBA00030592"/>
    </source>
</evidence>
<keyword evidence="13" id="KW-0460">Magnesium</keyword>
<evidence type="ECO:0000256" key="9">
    <source>
        <dbReference type="ARBA" id="ARBA00022598"/>
    </source>
</evidence>
<dbReference type="PROSITE" id="PS01012">
    <property type="entry name" value="FOLYLPOLYGLU_SYNT_2"/>
    <property type="match status" value="1"/>
</dbReference>
<dbReference type="Pfam" id="PF08245">
    <property type="entry name" value="Mur_ligase_M"/>
    <property type="match status" value="1"/>
</dbReference>
<evidence type="ECO:0000259" key="20">
    <source>
        <dbReference type="Pfam" id="PF08245"/>
    </source>
</evidence>
<dbReference type="PIRSF" id="PIRSF001563">
    <property type="entry name" value="Folylpolyglu_synth"/>
    <property type="match status" value="1"/>
</dbReference>
<comment type="pathway">
    <text evidence="2">Cofactor biosynthesis; tetrahydrofolate biosynthesis; 7,8-dihydrofolate from 2-amino-4-hydroxy-6-hydroxymethyl-7,8-dihydropteridine diphosphate and 4-aminobenzoate: step 2/2.</text>
</comment>
<evidence type="ECO:0000256" key="13">
    <source>
        <dbReference type="ARBA" id="ARBA00022842"/>
    </source>
</evidence>
<dbReference type="InterPro" id="IPR036615">
    <property type="entry name" value="Mur_ligase_C_dom_sf"/>
</dbReference>
<evidence type="ECO:0000313" key="21">
    <source>
        <dbReference type="EMBL" id="KRL00093.1"/>
    </source>
</evidence>
<dbReference type="GO" id="GO:0046872">
    <property type="term" value="F:metal ion binding"/>
    <property type="evidence" value="ECO:0007669"/>
    <property type="project" value="UniProtKB-KW"/>
</dbReference>
<dbReference type="STRING" id="1423731.FC81_GL000470"/>
<dbReference type="InterPro" id="IPR001645">
    <property type="entry name" value="Folylpolyglutamate_synth"/>
</dbReference>
<feature type="domain" description="Mur ligase C-terminal" evidence="19">
    <location>
        <begin position="322"/>
        <end position="439"/>
    </location>
</feature>
<evidence type="ECO:0000313" key="22">
    <source>
        <dbReference type="Proteomes" id="UP000051621"/>
    </source>
</evidence>
<evidence type="ECO:0000256" key="7">
    <source>
        <dbReference type="ARBA" id="ARBA00013025"/>
    </source>
</evidence>
<evidence type="ECO:0000256" key="18">
    <source>
        <dbReference type="PIRNR" id="PIRNR001563"/>
    </source>
</evidence>
<dbReference type="AlphaFoldDB" id="A0A0R1LWH1"/>
<comment type="pathway">
    <text evidence="3">Cofactor biosynthesis; tetrahydrofolylpolyglutamate biosynthesis.</text>
</comment>
<dbReference type="Proteomes" id="UP000051621">
    <property type="component" value="Unassembled WGS sequence"/>
</dbReference>
<evidence type="ECO:0000256" key="2">
    <source>
        <dbReference type="ARBA" id="ARBA00004799"/>
    </source>
</evidence>
<evidence type="ECO:0000256" key="17">
    <source>
        <dbReference type="ARBA" id="ARBA00049161"/>
    </source>
</evidence>
<evidence type="ECO:0000256" key="11">
    <source>
        <dbReference type="ARBA" id="ARBA00022741"/>
    </source>
</evidence>
<keyword evidence="11 18" id="KW-0547">Nucleotide-binding</keyword>
<protein>
    <recommendedName>
        <fullName evidence="8">Dihydrofolate synthase/folylpolyglutamate synthase</fullName>
        <ecNumber evidence="6">6.3.2.12</ecNumber>
        <ecNumber evidence="7">6.3.2.17</ecNumber>
    </recommendedName>
    <alternativeName>
        <fullName evidence="15">Tetrahydrofolylpolyglutamate synthase</fullName>
    </alternativeName>
</protein>
<dbReference type="PANTHER" id="PTHR11136">
    <property type="entry name" value="FOLYLPOLYGLUTAMATE SYNTHASE-RELATED"/>
    <property type="match status" value="1"/>
</dbReference>
<comment type="catalytic activity">
    <reaction evidence="16">
        <text>(6S)-5,6,7,8-tetrahydrofolyl-(gamma-L-Glu)(n) + L-glutamate + ATP = (6S)-5,6,7,8-tetrahydrofolyl-(gamma-L-Glu)(n+1) + ADP + phosphate + H(+)</text>
        <dbReference type="Rhea" id="RHEA:10580"/>
        <dbReference type="Rhea" id="RHEA-COMP:14738"/>
        <dbReference type="Rhea" id="RHEA-COMP:14740"/>
        <dbReference type="ChEBI" id="CHEBI:15378"/>
        <dbReference type="ChEBI" id="CHEBI:29985"/>
        <dbReference type="ChEBI" id="CHEBI:30616"/>
        <dbReference type="ChEBI" id="CHEBI:43474"/>
        <dbReference type="ChEBI" id="CHEBI:141005"/>
        <dbReference type="ChEBI" id="CHEBI:456216"/>
        <dbReference type="EC" id="6.3.2.17"/>
    </reaction>
</comment>
<dbReference type="FunFam" id="3.40.1190.10:FF:000004">
    <property type="entry name" value="Dihydrofolate synthase/folylpolyglutamate synthase"/>
    <property type="match status" value="1"/>
</dbReference>
<dbReference type="PANTHER" id="PTHR11136:SF0">
    <property type="entry name" value="DIHYDROFOLATE SYNTHETASE-RELATED"/>
    <property type="match status" value="1"/>
</dbReference>
<dbReference type="PATRIC" id="fig|1423731.3.peg.484"/>
<comment type="catalytic activity">
    <reaction evidence="17">
        <text>7,8-dihydropteroate + L-glutamate + ATP = 7,8-dihydrofolate + ADP + phosphate + H(+)</text>
        <dbReference type="Rhea" id="RHEA:23584"/>
        <dbReference type="ChEBI" id="CHEBI:15378"/>
        <dbReference type="ChEBI" id="CHEBI:17839"/>
        <dbReference type="ChEBI" id="CHEBI:29985"/>
        <dbReference type="ChEBI" id="CHEBI:30616"/>
        <dbReference type="ChEBI" id="CHEBI:43474"/>
        <dbReference type="ChEBI" id="CHEBI:57451"/>
        <dbReference type="ChEBI" id="CHEBI:456216"/>
        <dbReference type="EC" id="6.3.2.12"/>
    </reaction>
</comment>
<evidence type="ECO:0000256" key="6">
    <source>
        <dbReference type="ARBA" id="ARBA00013023"/>
    </source>
</evidence>
<comment type="caution">
    <text evidence="21">The sequence shown here is derived from an EMBL/GenBank/DDBJ whole genome shotgun (WGS) entry which is preliminary data.</text>
</comment>
<dbReference type="GO" id="GO:0008841">
    <property type="term" value="F:dihydrofolate synthase activity"/>
    <property type="evidence" value="ECO:0007669"/>
    <property type="project" value="UniProtKB-EC"/>
</dbReference>
<dbReference type="GO" id="GO:0005524">
    <property type="term" value="F:ATP binding"/>
    <property type="evidence" value="ECO:0007669"/>
    <property type="project" value="UniProtKB-KW"/>
</dbReference>
<dbReference type="EC" id="6.3.2.12" evidence="6"/>
<evidence type="ECO:0000259" key="19">
    <source>
        <dbReference type="Pfam" id="PF02875"/>
    </source>
</evidence>
<dbReference type="EMBL" id="AZEF01000061">
    <property type="protein sequence ID" value="KRL00093.1"/>
    <property type="molecule type" value="Genomic_DNA"/>
</dbReference>
<dbReference type="Gene3D" id="3.90.190.20">
    <property type="entry name" value="Mur ligase, C-terminal domain"/>
    <property type="match status" value="1"/>
</dbReference>
<name>A0A0R1LWH1_9LACO</name>
<proteinExistence type="inferred from homology"/>
<evidence type="ECO:0000256" key="10">
    <source>
        <dbReference type="ARBA" id="ARBA00022723"/>
    </source>
</evidence>
<dbReference type="Gene3D" id="3.40.1190.10">
    <property type="entry name" value="Mur-like, catalytic domain"/>
    <property type="match status" value="1"/>
</dbReference>
<dbReference type="InterPro" id="IPR004101">
    <property type="entry name" value="Mur_ligase_C"/>
</dbReference>
<organism evidence="21 22">
    <name type="scientific">Liquorilactobacillus capillatus DSM 19910</name>
    <dbReference type="NCBI Taxonomy" id="1423731"/>
    <lineage>
        <taxon>Bacteria</taxon>
        <taxon>Bacillati</taxon>
        <taxon>Bacillota</taxon>
        <taxon>Bacilli</taxon>
        <taxon>Lactobacillales</taxon>
        <taxon>Lactobacillaceae</taxon>
        <taxon>Liquorilactobacillus</taxon>
    </lineage>
</organism>
<evidence type="ECO:0000256" key="1">
    <source>
        <dbReference type="ARBA" id="ARBA00001946"/>
    </source>
</evidence>
<dbReference type="EC" id="6.3.2.17" evidence="7"/>
<evidence type="ECO:0000256" key="4">
    <source>
        <dbReference type="ARBA" id="ARBA00008276"/>
    </source>
</evidence>
<evidence type="ECO:0000256" key="8">
    <source>
        <dbReference type="ARBA" id="ARBA00019357"/>
    </source>
</evidence>
<feature type="domain" description="Mur ligase central" evidence="20">
    <location>
        <begin position="64"/>
        <end position="294"/>
    </location>
</feature>
<dbReference type="SUPFAM" id="SSF53623">
    <property type="entry name" value="MurD-like peptide ligases, catalytic domain"/>
    <property type="match status" value="1"/>
</dbReference>
<keyword evidence="22" id="KW-1185">Reference proteome</keyword>
<comment type="subunit">
    <text evidence="5">Monomer.</text>
</comment>
<sequence length="452" mass="50720">MKVNGWFSLYSKERKVKMSGMDYEKALAFIHGRTQFKKRPSLDRMRKFTEYLDHPEKKFAAVHVTGTNGKGSTTAFLRNLFMAQGRRVGTYTSPFIIKFNERIAINGQMIPDDELVRLVKHIKPVVARLDRELSAKGGGPTEFEIITALMFLYFVEQKVDIAVIEVGIGGTYDSTNVIMPLVSVITTVALDHAHLLGKTLTSIAGHKAGIIKYQRPVVIGRLPAEARKVITTVAAEKKAQLYALNENYTVVPESANGRWGENFDYSGLEKKLPKIHESLLGSYQVDNAGAAITAFLLAARMQGWPVQDIDIYNAMAQTKWPGRFELINHEPMIILDGAHNEAAIQGVKKTLTTHFRQQTVFVIIAILADKQPRKMIKTLAELPNVHLIATTFTGPRRVAQPTELVNELDQLEYVEKWQEALVKTLHQMSATDILLITGSLYFVSEVRSYFTT</sequence>
<dbReference type="InterPro" id="IPR013221">
    <property type="entry name" value="Mur_ligase_cen"/>
</dbReference>
<keyword evidence="10" id="KW-0479">Metal-binding</keyword>
<dbReference type="InterPro" id="IPR018109">
    <property type="entry name" value="Folylpolyglutamate_synth_CS"/>
</dbReference>
<reference evidence="21 22" key="1">
    <citation type="journal article" date="2015" name="Genome Announc.">
        <title>Expanding the biotechnology potential of lactobacilli through comparative genomics of 213 strains and associated genera.</title>
        <authorList>
            <person name="Sun Z."/>
            <person name="Harris H.M."/>
            <person name="McCann A."/>
            <person name="Guo C."/>
            <person name="Argimon S."/>
            <person name="Zhang W."/>
            <person name="Yang X."/>
            <person name="Jeffery I.B."/>
            <person name="Cooney J.C."/>
            <person name="Kagawa T.F."/>
            <person name="Liu W."/>
            <person name="Song Y."/>
            <person name="Salvetti E."/>
            <person name="Wrobel A."/>
            <person name="Rasinkangas P."/>
            <person name="Parkhill J."/>
            <person name="Rea M.C."/>
            <person name="O'Sullivan O."/>
            <person name="Ritari J."/>
            <person name="Douillard F.P."/>
            <person name="Paul Ross R."/>
            <person name="Yang R."/>
            <person name="Briner A.E."/>
            <person name="Felis G.E."/>
            <person name="de Vos W.M."/>
            <person name="Barrangou R."/>
            <person name="Klaenhammer T.R."/>
            <person name="Caufield P.W."/>
            <person name="Cui Y."/>
            <person name="Zhang H."/>
            <person name="O'Toole P.W."/>
        </authorList>
    </citation>
    <scope>NUCLEOTIDE SEQUENCE [LARGE SCALE GENOMIC DNA]</scope>
    <source>
        <strain evidence="21 22">DSM 19910</strain>
    </source>
</reference>